<comment type="caution">
    <text evidence="3">The sequence shown here is derived from an EMBL/GenBank/DDBJ whole genome shotgun (WGS) entry which is preliminary data.</text>
</comment>
<dbReference type="InterPro" id="IPR012976">
    <property type="entry name" value="NOSIC"/>
</dbReference>
<dbReference type="PANTHER" id="PTHR10894">
    <property type="entry name" value="NUCLEOLAR PROTEIN 5 NUCLEOLAR PROTEIN NOP5 NOP58"/>
    <property type="match status" value="1"/>
</dbReference>
<gene>
    <name evidence="3" type="ORF">S06H3_37225</name>
</gene>
<dbReference type="Gene3D" id="3.30.420.220">
    <property type="match status" value="1"/>
</dbReference>
<dbReference type="SUPFAM" id="SSF89124">
    <property type="entry name" value="Nop domain"/>
    <property type="match status" value="1"/>
</dbReference>
<dbReference type="InterPro" id="IPR036070">
    <property type="entry name" value="Nop_dom_sf"/>
</dbReference>
<dbReference type="EMBL" id="BARV01022598">
    <property type="protein sequence ID" value="GAI21848.1"/>
    <property type="molecule type" value="Genomic_DNA"/>
</dbReference>
<evidence type="ECO:0000259" key="2">
    <source>
        <dbReference type="SMART" id="SM00931"/>
    </source>
</evidence>
<dbReference type="GO" id="GO:0030515">
    <property type="term" value="F:snoRNA binding"/>
    <property type="evidence" value="ECO:0007669"/>
    <property type="project" value="InterPro"/>
</dbReference>
<evidence type="ECO:0000313" key="3">
    <source>
        <dbReference type="EMBL" id="GAI21848.1"/>
    </source>
</evidence>
<evidence type="ECO:0000256" key="1">
    <source>
        <dbReference type="ARBA" id="ARBA00009211"/>
    </source>
</evidence>
<accession>X1LRX3</accession>
<protein>
    <recommendedName>
        <fullName evidence="2">NOSIC domain-containing protein</fullName>
    </recommendedName>
</protein>
<dbReference type="InterPro" id="IPR047099">
    <property type="entry name" value="Nop5_N_sf"/>
</dbReference>
<dbReference type="Gene3D" id="1.10.287.4070">
    <property type="match status" value="1"/>
</dbReference>
<dbReference type="Pfam" id="PF01798">
    <property type="entry name" value="Nop"/>
    <property type="match status" value="1"/>
</dbReference>
<feature type="domain" description="NOSIC" evidence="2">
    <location>
        <begin position="84"/>
        <end position="136"/>
    </location>
</feature>
<name>X1LRX3_9ZZZZ</name>
<dbReference type="InterPro" id="IPR045056">
    <property type="entry name" value="Nop56/Nop58"/>
</dbReference>
<proteinExistence type="inferred from homology"/>
<dbReference type="PANTHER" id="PTHR10894:SF0">
    <property type="entry name" value="NUCLEOLAR PROTEIN 56"/>
    <property type="match status" value="1"/>
</dbReference>
<dbReference type="InterPro" id="IPR002687">
    <property type="entry name" value="Nop_dom"/>
</dbReference>
<sequence length="156" mass="18258">MYSATCSLEFTLESELLVSRLRKEFRRTKFEVQLPNRAGELLRTNFKEIAKEMGFEEADKLAREVTRILTRQKLRAEAARRDKLVIRAINMLDKLDKFANILSSLIREWYSAHFPELDRLVPEHQPYLKLVLELGSRERFTQAAVKDVTELSDDDA</sequence>
<dbReference type="GO" id="GO:0032040">
    <property type="term" value="C:small-subunit processome"/>
    <property type="evidence" value="ECO:0007669"/>
    <property type="project" value="InterPro"/>
</dbReference>
<reference evidence="3" key="1">
    <citation type="journal article" date="2014" name="Front. Microbiol.">
        <title>High frequency of phylogenetically diverse reductive dehalogenase-homologous genes in deep subseafloor sedimentary metagenomes.</title>
        <authorList>
            <person name="Kawai M."/>
            <person name="Futagami T."/>
            <person name="Toyoda A."/>
            <person name="Takaki Y."/>
            <person name="Nishi S."/>
            <person name="Hori S."/>
            <person name="Arai W."/>
            <person name="Tsubouchi T."/>
            <person name="Morono Y."/>
            <person name="Uchiyama I."/>
            <person name="Ito T."/>
            <person name="Fujiyama A."/>
            <person name="Inagaki F."/>
            <person name="Takami H."/>
        </authorList>
    </citation>
    <scope>NUCLEOTIDE SEQUENCE</scope>
    <source>
        <strain evidence="3">Expedition CK06-06</strain>
    </source>
</reference>
<organism evidence="3">
    <name type="scientific">marine sediment metagenome</name>
    <dbReference type="NCBI Taxonomy" id="412755"/>
    <lineage>
        <taxon>unclassified sequences</taxon>
        <taxon>metagenomes</taxon>
        <taxon>ecological metagenomes</taxon>
    </lineage>
</organism>
<dbReference type="AlphaFoldDB" id="X1LRX3"/>
<dbReference type="SMART" id="SM00931">
    <property type="entry name" value="NOSIC"/>
    <property type="match status" value="1"/>
</dbReference>
<comment type="similarity">
    <text evidence="1">Belongs to the NOP5/NOP56 family.</text>
</comment>
<dbReference type="GO" id="GO:0031428">
    <property type="term" value="C:box C/D methylation guide snoRNP complex"/>
    <property type="evidence" value="ECO:0007669"/>
    <property type="project" value="InterPro"/>
</dbReference>
<feature type="non-terminal residue" evidence="3">
    <location>
        <position position="156"/>
    </location>
</feature>